<dbReference type="InterPro" id="IPR002876">
    <property type="entry name" value="Transcrip_reg_TACO1-like"/>
</dbReference>
<keyword evidence="4 6" id="KW-0238">DNA-binding</keyword>
<dbReference type="HAMAP" id="MF_00693">
    <property type="entry name" value="Transcrip_reg_TACO1"/>
    <property type="match status" value="1"/>
</dbReference>
<keyword evidence="3 6" id="KW-0805">Transcription regulation</keyword>
<evidence type="ECO:0000256" key="6">
    <source>
        <dbReference type="HAMAP-Rule" id="MF_00693"/>
    </source>
</evidence>
<dbReference type="RefSeq" id="WP_277287571.1">
    <property type="nucleotide sequence ID" value="NZ_CAMPUK010000015.1"/>
</dbReference>
<sequence>MGRHGTIAGRKEAQDKKRAAAFTKYVRLITVAAREGADPDYNVALKHAIEKAKSINMPNDNIQRAIKKGSGADGSVTYDSLNYEGYGPGGVAVIVEILTDNRNRTASSVKGLFDRCGGNVGTPGCVSYMFTRKGAIEIEKTDNLTEDDIMDVALDAGMDEITTYDDSFYITAPTENFEAVSAALREAGYKFIDSDITYVPNIVVENVSEADKEKLQKLIDQLEDNDDVQKVHHNCKDLL</sequence>
<evidence type="ECO:0000256" key="4">
    <source>
        <dbReference type="ARBA" id="ARBA00023125"/>
    </source>
</evidence>
<dbReference type="Pfam" id="PF01709">
    <property type="entry name" value="Transcrip_reg"/>
    <property type="match status" value="1"/>
</dbReference>
<keyword evidence="10" id="KW-1185">Reference proteome</keyword>
<evidence type="ECO:0000256" key="3">
    <source>
        <dbReference type="ARBA" id="ARBA00023015"/>
    </source>
</evidence>
<feature type="domain" description="TACO1/YebC-like second and third" evidence="7">
    <location>
        <begin position="78"/>
        <end position="234"/>
    </location>
</feature>
<dbReference type="GO" id="GO:0003677">
    <property type="term" value="F:DNA binding"/>
    <property type="evidence" value="ECO:0007669"/>
    <property type="project" value="UniProtKB-KW"/>
</dbReference>
<dbReference type="InterPro" id="IPR029072">
    <property type="entry name" value="YebC-like"/>
</dbReference>
<feature type="domain" description="TACO1/YebC-like N-terminal" evidence="8">
    <location>
        <begin position="6"/>
        <end position="71"/>
    </location>
</feature>
<dbReference type="Proteomes" id="UP001225134">
    <property type="component" value="Unassembled WGS sequence"/>
</dbReference>
<evidence type="ECO:0000259" key="8">
    <source>
        <dbReference type="Pfam" id="PF20772"/>
    </source>
</evidence>
<proteinExistence type="inferred from homology"/>
<dbReference type="NCBIfam" id="TIGR01033">
    <property type="entry name" value="YebC/PmpR family DNA-binding transcriptional regulator"/>
    <property type="match status" value="1"/>
</dbReference>
<evidence type="ECO:0000256" key="5">
    <source>
        <dbReference type="ARBA" id="ARBA00023163"/>
    </source>
</evidence>
<dbReference type="InterPro" id="IPR048300">
    <property type="entry name" value="TACO1_YebC-like_2nd/3rd_dom"/>
</dbReference>
<dbReference type="PANTHER" id="PTHR12532">
    <property type="entry name" value="TRANSLATIONAL ACTIVATOR OF CYTOCHROME C OXIDASE 1"/>
    <property type="match status" value="1"/>
</dbReference>
<organism evidence="9 10">
    <name type="scientific">Sneathia sanguinegens</name>
    <dbReference type="NCBI Taxonomy" id="40543"/>
    <lineage>
        <taxon>Bacteria</taxon>
        <taxon>Fusobacteriati</taxon>
        <taxon>Fusobacteriota</taxon>
        <taxon>Fusobacteriia</taxon>
        <taxon>Fusobacteriales</taxon>
        <taxon>Leptotrichiaceae</taxon>
        <taxon>Sneathia</taxon>
    </lineage>
</organism>
<evidence type="ECO:0000256" key="1">
    <source>
        <dbReference type="ARBA" id="ARBA00008724"/>
    </source>
</evidence>
<protein>
    <recommendedName>
        <fullName evidence="6">Probable transcriptional regulatory protein QQA45_03570</fullName>
    </recommendedName>
</protein>
<evidence type="ECO:0000313" key="9">
    <source>
        <dbReference type="EMBL" id="MDK9580592.1"/>
    </source>
</evidence>
<dbReference type="NCBIfam" id="NF001030">
    <property type="entry name" value="PRK00110.1"/>
    <property type="match status" value="1"/>
</dbReference>
<dbReference type="EMBL" id="JASSPP010000004">
    <property type="protein sequence ID" value="MDK9580592.1"/>
    <property type="molecule type" value="Genomic_DNA"/>
</dbReference>
<dbReference type="PANTHER" id="PTHR12532:SF6">
    <property type="entry name" value="TRANSCRIPTIONAL REGULATORY PROTEIN YEBC-RELATED"/>
    <property type="match status" value="1"/>
</dbReference>
<accession>A0ABT7HK89</accession>
<gene>
    <name evidence="9" type="ORF">QQA45_03570</name>
</gene>
<comment type="similarity">
    <text evidence="1 6">Belongs to the TACO1 family.</text>
</comment>
<evidence type="ECO:0000259" key="7">
    <source>
        <dbReference type="Pfam" id="PF01709"/>
    </source>
</evidence>
<comment type="caution">
    <text evidence="9">The sequence shown here is derived from an EMBL/GenBank/DDBJ whole genome shotgun (WGS) entry which is preliminary data.</text>
</comment>
<comment type="subcellular location">
    <subcellularLocation>
        <location evidence="6">Cytoplasm</location>
    </subcellularLocation>
</comment>
<dbReference type="Pfam" id="PF20772">
    <property type="entry name" value="TACO1_YebC_N"/>
    <property type="match status" value="1"/>
</dbReference>
<dbReference type="InterPro" id="IPR026564">
    <property type="entry name" value="Transcrip_reg_TACO1-like_dom3"/>
</dbReference>
<name>A0ABT7HK89_9FUSO</name>
<reference evidence="9 10" key="1">
    <citation type="submission" date="2023-06" db="EMBL/GenBank/DDBJ databases">
        <title>Antibody response to the Sneathia vaginalis cytopathogenic toxin A during pregnancy.</title>
        <authorList>
            <person name="Mccoy Z.T."/>
            <person name="Serrano M.G."/>
            <person name="Spaine K."/>
            <person name="Edwards D.J."/>
            <person name="Buck G.A."/>
            <person name="Jefferson K."/>
        </authorList>
    </citation>
    <scope>NUCLEOTIDE SEQUENCE [LARGE SCALE GENOMIC DNA]</scope>
    <source>
        <strain evidence="9 10">CCUG 42621</strain>
    </source>
</reference>
<evidence type="ECO:0000313" key="10">
    <source>
        <dbReference type="Proteomes" id="UP001225134"/>
    </source>
</evidence>
<dbReference type="NCBIfam" id="NF009044">
    <property type="entry name" value="PRK12378.1"/>
    <property type="match status" value="1"/>
</dbReference>
<dbReference type="Gene3D" id="3.30.70.980">
    <property type="match status" value="2"/>
</dbReference>
<keyword evidence="5 6" id="KW-0804">Transcription</keyword>
<keyword evidence="2 6" id="KW-0963">Cytoplasm</keyword>
<dbReference type="InterPro" id="IPR017856">
    <property type="entry name" value="Integrase-like_N"/>
</dbReference>
<dbReference type="SUPFAM" id="SSF75625">
    <property type="entry name" value="YebC-like"/>
    <property type="match status" value="1"/>
</dbReference>
<dbReference type="Gene3D" id="1.10.10.200">
    <property type="match status" value="1"/>
</dbReference>
<dbReference type="InterPro" id="IPR049083">
    <property type="entry name" value="TACO1_YebC_N"/>
</dbReference>
<evidence type="ECO:0000256" key="2">
    <source>
        <dbReference type="ARBA" id="ARBA00022490"/>
    </source>
</evidence>